<dbReference type="SUPFAM" id="SSF51735">
    <property type="entry name" value="NAD(P)-binding Rossmann-fold domains"/>
    <property type="match status" value="1"/>
</dbReference>
<dbReference type="Pfam" id="PF00106">
    <property type="entry name" value="adh_short"/>
    <property type="match status" value="1"/>
</dbReference>
<sequence length="318" mass="35001">MKHSSKKIWSVNELNRLDGKTAIITGATSGLGFEIACGLATCGANIILTGRNNDKGYQALDHLYRRVPSARALFENLDLASLSSIASFAHKLKERNKPIHLLANNAGLFGPPHRLETEDGFEIQFGTNHLGHFALTGRLLPLLASGNATIMTVSSLAALKGQLPFGDLNARHYYSARARYRQSKLANLLFSLELNRRAQKAPWPIHSRAAHPGWAASNIFSNNTLNQKKSVSGLLIKHLVKPVFNHMSQTVEEGAWPLLYSLASPYAEDGEYYGPQDKKERLGNPGLAQVPILAQDQKIAKRLWNISENMTGVKYGLL</sequence>
<name>A0A4Y6UJR7_9PROT</name>
<dbReference type="PRINTS" id="PR00081">
    <property type="entry name" value="GDHRDH"/>
</dbReference>
<evidence type="ECO:0000256" key="1">
    <source>
        <dbReference type="ARBA" id="ARBA00023002"/>
    </source>
</evidence>
<reference evidence="2 3" key="1">
    <citation type="submission" date="2019-03" db="EMBL/GenBank/DDBJ databases">
        <title>The complete genome sequence of Swingsia samuiensis NBRC107927(T).</title>
        <authorList>
            <person name="Chua K.-O."/>
            <person name="Chan K.-G."/>
            <person name="See-Too W.-S."/>
        </authorList>
    </citation>
    <scope>NUCLEOTIDE SEQUENCE [LARGE SCALE GENOMIC DNA]</scope>
    <source>
        <strain evidence="2 3">AH83</strain>
    </source>
</reference>
<dbReference type="AlphaFoldDB" id="A0A4Y6UJR7"/>
<dbReference type="RefSeq" id="WP_141460291.1">
    <property type="nucleotide sequence ID" value="NZ_CP038141.1"/>
</dbReference>
<dbReference type="InterPro" id="IPR036291">
    <property type="entry name" value="NAD(P)-bd_dom_sf"/>
</dbReference>
<dbReference type="Gene3D" id="3.40.50.720">
    <property type="entry name" value="NAD(P)-binding Rossmann-like Domain"/>
    <property type="match status" value="1"/>
</dbReference>
<accession>A0A4Y6UJR7</accession>
<gene>
    <name evidence="2" type="ORF">E3D00_04400</name>
</gene>
<keyword evidence="1" id="KW-0560">Oxidoreductase</keyword>
<dbReference type="OrthoDB" id="109589at2"/>
<dbReference type="NCBIfam" id="NF004513">
    <property type="entry name" value="PRK05854.1"/>
    <property type="match status" value="1"/>
</dbReference>
<evidence type="ECO:0000313" key="3">
    <source>
        <dbReference type="Proteomes" id="UP000316313"/>
    </source>
</evidence>
<dbReference type="EMBL" id="CP038141">
    <property type="protein sequence ID" value="QDH16888.1"/>
    <property type="molecule type" value="Genomic_DNA"/>
</dbReference>
<dbReference type="GO" id="GO:0016491">
    <property type="term" value="F:oxidoreductase activity"/>
    <property type="evidence" value="ECO:0007669"/>
    <property type="project" value="UniProtKB-KW"/>
</dbReference>
<dbReference type="InterPro" id="IPR002347">
    <property type="entry name" value="SDR_fam"/>
</dbReference>
<protein>
    <submittedName>
        <fullName evidence="2">SDR family NAD(P)-dependent oxidoreductase</fullName>
    </submittedName>
</protein>
<dbReference type="Proteomes" id="UP000316313">
    <property type="component" value="Chromosome"/>
</dbReference>
<proteinExistence type="predicted"/>
<dbReference type="PANTHER" id="PTHR43157">
    <property type="entry name" value="PHOSPHATIDYLINOSITOL-GLYCAN BIOSYNTHESIS CLASS F PROTEIN-RELATED"/>
    <property type="match status" value="1"/>
</dbReference>
<evidence type="ECO:0000313" key="2">
    <source>
        <dbReference type="EMBL" id="QDH16888.1"/>
    </source>
</evidence>
<organism evidence="2 3">
    <name type="scientific">Swingsia samuiensis</name>
    <dbReference type="NCBI Taxonomy" id="1293412"/>
    <lineage>
        <taxon>Bacteria</taxon>
        <taxon>Pseudomonadati</taxon>
        <taxon>Pseudomonadota</taxon>
        <taxon>Alphaproteobacteria</taxon>
        <taxon>Acetobacterales</taxon>
        <taxon>Acetobacteraceae</taxon>
        <taxon>Swingsia</taxon>
    </lineage>
</organism>
<dbReference type="KEGG" id="ssam:E3D00_04400"/>
<keyword evidence="3" id="KW-1185">Reference proteome</keyword>
<dbReference type="PANTHER" id="PTHR43157:SF31">
    <property type="entry name" value="PHOSPHATIDYLINOSITOL-GLYCAN BIOSYNTHESIS CLASS F PROTEIN"/>
    <property type="match status" value="1"/>
</dbReference>